<feature type="transmembrane region" description="Helical" evidence="1">
    <location>
        <begin position="165"/>
        <end position="185"/>
    </location>
</feature>
<keyword evidence="1" id="KW-0472">Membrane</keyword>
<dbReference type="AlphaFoldDB" id="A0AAE7TH96"/>
<keyword evidence="1" id="KW-1133">Transmembrane helix</keyword>
<gene>
    <name evidence="2" type="ORF">WN72_24325</name>
</gene>
<dbReference type="RefSeq" id="WP_092216291.1">
    <property type="nucleotide sequence ID" value="NZ_CP030050.1"/>
</dbReference>
<keyword evidence="1" id="KW-0812">Transmembrane</keyword>
<accession>A0AAE7TH96</accession>
<feature type="transmembrane region" description="Helical" evidence="1">
    <location>
        <begin position="91"/>
        <end position="109"/>
    </location>
</feature>
<evidence type="ECO:0000313" key="2">
    <source>
        <dbReference type="EMBL" id="QOZ69097.1"/>
    </source>
</evidence>
<reference evidence="2 3" key="1">
    <citation type="submission" date="2018-06" db="EMBL/GenBank/DDBJ databases">
        <title>Comparative genomics of Bradyrhizobium nodulating Arachidis hypogaea.</title>
        <authorList>
            <person name="Li Y."/>
        </authorList>
    </citation>
    <scope>NUCLEOTIDE SEQUENCE [LARGE SCALE GENOMIC DNA]</scope>
    <source>
        <strain evidence="2 3">CCBAU 051107</strain>
    </source>
</reference>
<dbReference type="EMBL" id="CP030050">
    <property type="protein sequence ID" value="QOZ69097.1"/>
    <property type="molecule type" value="Genomic_DNA"/>
</dbReference>
<feature type="transmembrane region" description="Helical" evidence="1">
    <location>
        <begin position="130"/>
        <end position="153"/>
    </location>
</feature>
<protein>
    <submittedName>
        <fullName evidence="2">Uncharacterized protein</fullName>
    </submittedName>
</protein>
<feature type="transmembrane region" description="Helical" evidence="1">
    <location>
        <begin position="40"/>
        <end position="59"/>
    </location>
</feature>
<dbReference type="KEGG" id="barh:WN72_24325"/>
<sequence>MMDFFFGTTSGLLLIVAVYLFMFYSATTILMERHAHEISLIWYINSFFFLLFYGLEVIALKKNTPLAKLCGSSEVTCVALYDYLTNMGDEFRLVIVVVVLAIAPQLLSYGLSGISGTASSPKFVSQIGKFALWSLAKFMVTLGGISIAHPFAQLTLGQAPNAKDFVLGFAMTGIGFVYAGFEVLINEKLPKLLKAYLAKNTSVSALLMKAHKIATRNLPRGEIAPELQ</sequence>
<evidence type="ECO:0000256" key="1">
    <source>
        <dbReference type="SAM" id="Phobius"/>
    </source>
</evidence>
<evidence type="ECO:0000313" key="3">
    <source>
        <dbReference type="Proteomes" id="UP000594015"/>
    </source>
</evidence>
<proteinExistence type="predicted"/>
<organism evidence="2 3">
    <name type="scientific">Bradyrhizobium arachidis</name>
    <dbReference type="NCBI Taxonomy" id="858423"/>
    <lineage>
        <taxon>Bacteria</taxon>
        <taxon>Pseudomonadati</taxon>
        <taxon>Pseudomonadota</taxon>
        <taxon>Alphaproteobacteria</taxon>
        <taxon>Hyphomicrobiales</taxon>
        <taxon>Nitrobacteraceae</taxon>
        <taxon>Bradyrhizobium</taxon>
    </lineage>
</organism>
<dbReference type="Proteomes" id="UP000594015">
    <property type="component" value="Chromosome"/>
</dbReference>
<name>A0AAE7TH96_9BRAD</name>
<feature type="transmembrane region" description="Helical" evidence="1">
    <location>
        <begin position="12"/>
        <end position="31"/>
    </location>
</feature>